<evidence type="ECO:0000313" key="2">
    <source>
        <dbReference type="EMBL" id="DAG04648.1"/>
    </source>
</evidence>
<sequence length="195" mass="21353">MATTAVKKTKTTETATESVAASVTEPVTSESAKAVEVKKEKKTYAPTDGIPCKSITNGGLYMPGLKSNILYTWIDAGDVIEVEYQDLQAAIRSNNGYVMNPFFVIEDEELVAQFPQLKKIYNTLYSVGDLEDVITELSPGDMKATILSLPKGAQDSIKHLASKMVSDGRLDSVRKIKVLDEIFDTEMSIMTGLFN</sequence>
<evidence type="ECO:0000256" key="1">
    <source>
        <dbReference type="SAM" id="MobiDB-lite"/>
    </source>
</evidence>
<organism evidence="2">
    <name type="scientific">Siphoviridae sp. ctDXu9</name>
    <dbReference type="NCBI Taxonomy" id="2825387"/>
    <lineage>
        <taxon>Viruses</taxon>
        <taxon>Duplodnaviria</taxon>
        <taxon>Heunggongvirae</taxon>
        <taxon>Uroviricota</taxon>
        <taxon>Caudoviricetes</taxon>
    </lineage>
</organism>
<name>A0A8S5VDA1_9CAUD</name>
<feature type="region of interest" description="Disordered" evidence="1">
    <location>
        <begin position="1"/>
        <end position="27"/>
    </location>
</feature>
<proteinExistence type="predicted"/>
<reference evidence="2" key="1">
    <citation type="journal article" date="2021" name="Proc. Natl. Acad. Sci. U.S.A.">
        <title>A Catalog of Tens of Thousands of Viruses from Human Metagenomes Reveals Hidden Associations with Chronic Diseases.</title>
        <authorList>
            <person name="Tisza M.J."/>
            <person name="Buck C.B."/>
        </authorList>
    </citation>
    <scope>NUCLEOTIDE SEQUENCE</scope>
    <source>
        <strain evidence="2">CtDXu9</strain>
    </source>
</reference>
<accession>A0A8S5VDA1</accession>
<dbReference type="EMBL" id="BK016244">
    <property type="protein sequence ID" value="DAG04648.1"/>
    <property type="molecule type" value="Genomic_DNA"/>
</dbReference>
<protein>
    <submittedName>
        <fullName evidence="2">Uncharacterized protein</fullName>
    </submittedName>
</protein>